<comment type="similarity">
    <text evidence="8">Belongs to the RNase Z family.</text>
</comment>
<dbReference type="NCBIfam" id="NF000801">
    <property type="entry name" value="PRK00055.1-3"/>
    <property type="match status" value="1"/>
</dbReference>
<dbReference type="Pfam" id="PF12706">
    <property type="entry name" value="Lactamase_B_2"/>
    <property type="match status" value="1"/>
</dbReference>
<dbReference type="InterPro" id="IPR001279">
    <property type="entry name" value="Metallo-B-lactamas"/>
</dbReference>
<comment type="catalytic activity">
    <reaction evidence="8">
        <text>Endonucleolytic cleavage of RNA, removing extra 3' nucleotides from tRNA precursor, generating 3' termini of tRNAs. A 3'-hydroxy group is left at the tRNA terminus and a 5'-phosphoryl group is left at the trailer molecule.</text>
        <dbReference type="EC" id="3.1.26.11"/>
    </reaction>
</comment>
<dbReference type="EMBL" id="LT981265">
    <property type="protein sequence ID" value="SPC34828.1"/>
    <property type="molecule type" value="Genomic_DNA"/>
</dbReference>
<dbReference type="CDD" id="cd07717">
    <property type="entry name" value="RNaseZ_ZiPD-like_MBL-fold"/>
    <property type="match status" value="1"/>
</dbReference>
<dbReference type="PANTHER" id="PTHR46018">
    <property type="entry name" value="ZINC PHOSPHODIESTERASE ELAC PROTEIN 1"/>
    <property type="match status" value="1"/>
</dbReference>
<keyword evidence="2 8" id="KW-0819">tRNA processing</keyword>
<feature type="binding site" evidence="8">
    <location>
        <position position="139"/>
    </location>
    <ligand>
        <name>Zn(2+)</name>
        <dbReference type="ChEBI" id="CHEBI:29105"/>
        <label>1</label>
        <note>catalytic</note>
    </ligand>
</feature>
<dbReference type="GO" id="GO:0042781">
    <property type="term" value="F:3'-tRNA processing endoribonuclease activity"/>
    <property type="evidence" value="ECO:0007669"/>
    <property type="project" value="UniProtKB-UniRule"/>
</dbReference>
<dbReference type="RefSeq" id="WP_103286584.1">
    <property type="nucleotide sequence ID" value="NZ_LT981265.1"/>
</dbReference>
<comment type="subunit">
    <text evidence="1 8">Homodimer.</text>
</comment>
<evidence type="ECO:0000256" key="1">
    <source>
        <dbReference type="ARBA" id="ARBA00011738"/>
    </source>
</evidence>
<keyword evidence="5 8" id="KW-0255">Endonuclease</keyword>
<protein>
    <recommendedName>
        <fullName evidence="8">Ribonuclease Z</fullName>
        <shortName evidence="8">RNase Z</shortName>
        <ecNumber evidence="8">3.1.26.11</ecNumber>
    </recommendedName>
    <alternativeName>
        <fullName evidence="8">tRNA 3 endonuclease</fullName>
    </alternativeName>
    <alternativeName>
        <fullName evidence="8">tRNase Z</fullName>
    </alternativeName>
</protein>
<feature type="binding site" evidence="8">
    <location>
        <position position="209"/>
    </location>
    <ligand>
        <name>Zn(2+)</name>
        <dbReference type="ChEBI" id="CHEBI:29105"/>
        <label>2</label>
        <note>catalytic</note>
    </ligand>
</feature>
<evidence type="ECO:0000256" key="5">
    <source>
        <dbReference type="ARBA" id="ARBA00022759"/>
    </source>
</evidence>
<feature type="binding site" evidence="8">
    <location>
        <position position="62"/>
    </location>
    <ligand>
        <name>Zn(2+)</name>
        <dbReference type="ChEBI" id="CHEBI:29105"/>
        <label>1</label>
        <note>catalytic</note>
    </ligand>
</feature>
<evidence type="ECO:0000313" key="11">
    <source>
        <dbReference type="Proteomes" id="UP000236248"/>
    </source>
</evidence>
<evidence type="ECO:0000256" key="8">
    <source>
        <dbReference type="HAMAP-Rule" id="MF_01818"/>
    </source>
</evidence>
<accession>A0A2K5AT45</accession>
<dbReference type="Gene3D" id="3.60.15.10">
    <property type="entry name" value="Ribonuclease Z/Hydroxyacylglutathione hydrolase-like"/>
    <property type="match status" value="1"/>
</dbReference>
<organism evidence="10 11">
    <name type="scientific">Candidatus Nitrosocaldus cavascurensis</name>
    <dbReference type="NCBI Taxonomy" id="2058097"/>
    <lineage>
        <taxon>Archaea</taxon>
        <taxon>Nitrososphaerota</taxon>
        <taxon>Nitrososphaeria</taxon>
        <taxon>Candidatus Nitrosocaldales</taxon>
        <taxon>Candidatus Nitrosocaldaceae</taxon>
        <taxon>Candidatus Nitrosocaldus</taxon>
    </lineage>
</organism>
<evidence type="ECO:0000256" key="4">
    <source>
        <dbReference type="ARBA" id="ARBA00022723"/>
    </source>
</evidence>
<feature type="active site" description="Proton acceptor" evidence="8">
    <location>
        <position position="66"/>
    </location>
</feature>
<dbReference type="SUPFAM" id="SSF56281">
    <property type="entry name" value="Metallo-hydrolase/oxidoreductase"/>
    <property type="match status" value="1"/>
</dbReference>
<dbReference type="InterPro" id="IPR013471">
    <property type="entry name" value="RNase_Z/BN"/>
</dbReference>
<dbReference type="HAMAP" id="MF_01818">
    <property type="entry name" value="RNase_Z_BN"/>
    <property type="match status" value="1"/>
</dbReference>
<comment type="function">
    <text evidence="8">Zinc phosphodiesterase, which displays some tRNA 3'-processing endonuclease activity. Probably involved in tRNA maturation, by removing a 3'-trailer from precursor tRNA.</text>
</comment>
<dbReference type="AlphaFoldDB" id="A0A2K5AT45"/>
<keyword evidence="11" id="KW-1185">Reference proteome</keyword>
<feature type="binding site" evidence="8">
    <location>
        <position position="67"/>
    </location>
    <ligand>
        <name>Zn(2+)</name>
        <dbReference type="ChEBI" id="CHEBI:29105"/>
        <label>2</label>
        <note>catalytic</note>
    </ligand>
</feature>
<feature type="binding site" evidence="8">
    <location>
        <position position="209"/>
    </location>
    <ligand>
        <name>Zn(2+)</name>
        <dbReference type="ChEBI" id="CHEBI:29105"/>
        <label>1</label>
        <note>catalytic</note>
    </ligand>
</feature>
<feature type="binding site" evidence="8">
    <location>
        <position position="64"/>
    </location>
    <ligand>
        <name>Zn(2+)</name>
        <dbReference type="ChEBI" id="CHEBI:29105"/>
        <label>1</label>
        <note>catalytic</note>
    </ligand>
</feature>
<dbReference type="GeneID" id="41595656"/>
<dbReference type="EC" id="3.1.26.11" evidence="8"/>
<evidence type="ECO:0000256" key="3">
    <source>
        <dbReference type="ARBA" id="ARBA00022722"/>
    </source>
</evidence>
<evidence type="ECO:0000256" key="7">
    <source>
        <dbReference type="ARBA" id="ARBA00022833"/>
    </source>
</evidence>
<keyword evidence="3 8" id="KW-0540">Nuclease</keyword>
<feature type="binding site" evidence="8">
    <location>
        <position position="66"/>
    </location>
    <ligand>
        <name>Zn(2+)</name>
        <dbReference type="ChEBI" id="CHEBI:29105"/>
        <label>2</label>
        <note>catalytic</note>
    </ligand>
</feature>
<dbReference type="Pfam" id="PF23023">
    <property type="entry name" value="Anti-Pycsar_Apyc1"/>
    <property type="match status" value="1"/>
</dbReference>
<dbReference type="Proteomes" id="UP000236248">
    <property type="component" value="Chromosome NCAV"/>
</dbReference>
<evidence type="ECO:0000313" key="10">
    <source>
        <dbReference type="EMBL" id="SPC34828.1"/>
    </source>
</evidence>
<proteinExistence type="inferred from homology"/>
<feature type="binding site" evidence="8">
    <location>
        <position position="267"/>
    </location>
    <ligand>
        <name>Zn(2+)</name>
        <dbReference type="ChEBI" id="CHEBI:29105"/>
        <label>2</label>
        <note>catalytic</note>
    </ligand>
</feature>
<keyword evidence="7 8" id="KW-0862">Zinc</keyword>
<evidence type="ECO:0000256" key="2">
    <source>
        <dbReference type="ARBA" id="ARBA00022694"/>
    </source>
</evidence>
<reference evidence="11" key="1">
    <citation type="submission" date="2018-01" db="EMBL/GenBank/DDBJ databases">
        <authorList>
            <person name="Kerou L M."/>
        </authorList>
    </citation>
    <scope>NUCLEOTIDE SEQUENCE [LARGE SCALE GENOMIC DNA]</scope>
    <source>
        <strain evidence="11">SCU2</strain>
    </source>
</reference>
<gene>
    <name evidence="8 10" type="primary">rnz</name>
    <name evidence="10" type="ORF">NCAV_1665</name>
</gene>
<evidence type="ECO:0000259" key="9">
    <source>
        <dbReference type="Pfam" id="PF12706"/>
    </source>
</evidence>
<dbReference type="NCBIfam" id="TIGR02651">
    <property type="entry name" value="RNase_Z"/>
    <property type="match status" value="1"/>
</dbReference>
<dbReference type="InterPro" id="IPR036866">
    <property type="entry name" value="RibonucZ/Hydroxyglut_hydro"/>
</dbReference>
<dbReference type="GO" id="GO:0008270">
    <property type="term" value="F:zinc ion binding"/>
    <property type="evidence" value="ECO:0007669"/>
    <property type="project" value="UniProtKB-UniRule"/>
</dbReference>
<feature type="domain" description="Metallo-beta-lactamase" evidence="9">
    <location>
        <begin position="199"/>
        <end position="268"/>
    </location>
</feature>
<dbReference type="KEGG" id="ncv:NCAV_1665"/>
<evidence type="ECO:0000256" key="6">
    <source>
        <dbReference type="ARBA" id="ARBA00022801"/>
    </source>
</evidence>
<name>A0A2K5AT45_9ARCH</name>
<keyword evidence="4 8" id="KW-0479">Metal-binding</keyword>
<sequence length="307" mass="34245">MQLRIIFLGTSSAVPTAKRGLTSIAVQRGGELLIFDAGEGMQRNFLKSGLGTNRSMKVFITHMHSDHVLGLLGFMQTLALNGRDMPLYIYGPDILKEYIDVNTRLLNVNLTYDVYFTAVGEGVVVKEKEYTVKACKAEHSINSYAYCIEEHDRPGVFYPEKAIALGVSKGRLWHRLQHGEDVLVDGRLVRSSDVTGPKRKGRRIGISGDTRANERLEEFFKGCDLLVFDSTFSEDEKDRALETMHSTAREAAELASRAGVKMLVLTHFSARYDDVSKLVKEASILHNNVVAAEDMMVIDVPYPPSDQ</sequence>
<dbReference type="PANTHER" id="PTHR46018:SF2">
    <property type="entry name" value="ZINC PHOSPHODIESTERASE ELAC PROTEIN 1"/>
    <property type="match status" value="1"/>
</dbReference>
<keyword evidence="6 8" id="KW-0378">Hydrolase</keyword>
<comment type="cofactor">
    <cofactor evidence="8">
        <name>Zn(2+)</name>
        <dbReference type="ChEBI" id="CHEBI:29105"/>
    </cofactor>
    <text evidence="8">Binds 2 Zn(2+) ions.</text>
</comment>